<name>A0AAW0VYK4_CHEQU</name>
<accession>A0AAW0VYK4</accession>
<evidence type="ECO:0000256" key="1">
    <source>
        <dbReference type="ARBA" id="ARBA00004123"/>
    </source>
</evidence>
<dbReference type="GO" id="GO:0005634">
    <property type="term" value="C:nucleus"/>
    <property type="evidence" value="ECO:0007669"/>
    <property type="project" value="UniProtKB-SubCell"/>
</dbReference>
<dbReference type="Pfam" id="PF02996">
    <property type="entry name" value="Prefoldin"/>
    <property type="match status" value="1"/>
</dbReference>
<evidence type="ECO:0000256" key="3">
    <source>
        <dbReference type="ARBA" id="ARBA00038295"/>
    </source>
</evidence>
<dbReference type="GO" id="GO:0000122">
    <property type="term" value="P:negative regulation of transcription by RNA polymerase II"/>
    <property type="evidence" value="ECO:0007669"/>
    <property type="project" value="TreeGrafter"/>
</dbReference>
<dbReference type="AlphaFoldDB" id="A0AAW0VYK4"/>
<comment type="caution">
    <text evidence="5">The sequence shown here is derived from an EMBL/GenBank/DDBJ whole genome shotgun (WGS) entry which is preliminary data.</text>
</comment>
<evidence type="ECO:0000256" key="4">
    <source>
        <dbReference type="SAM" id="MobiDB-lite"/>
    </source>
</evidence>
<feature type="region of interest" description="Disordered" evidence="4">
    <location>
        <begin position="1"/>
        <end position="20"/>
    </location>
</feature>
<evidence type="ECO:0000256" key="2">
    <source>
        <dbReference type="ARBA" id="ARBA00023242"/>
    </source>
</evidence>
<proteinExistence type="inferred from homology"/>
<dbReference type="SUPFAM" id="SSF46579">
    <property type="entry name" value="Prefoldin"/>
    <property type="match status" value="1"/>
</dbReference>
<dbReference type="CDD" id="cd23159">
    <property type="entry name" value="Prefoldin_URI1"/>
    <property type="match status" value="1"/>
</dbReference>
<dbReference type="Gene3D" id="1.10.287.370">
    <property type="match status" value="1"/>
</dbReference>
<dbReference type="EMBL" id="JARKIK010000095">
    <property type="protein sequence ID" value="KAK8722503.1"/>
    <property type="molecule type" value="Genomic_DNA"/>
</dbReference>
<comment type="similarity">
    <text evidence="3">Belongs to the RNA polymerase II subunit 5-mediating protein family.</text>
</comment>
<dbReference type="Proteomes" id="UP001445076">
    <property type="component" value="Unassembled WGS sequence"/>
</dbReference>
<dbReference type="InterPro" id="IPR004127">
    <property type="entry name" value="Prefoldin_subunit_alpha"/>
</dbReference>
<dbReference type="PANTHER" id="PTHR15111">
    <property type="entry name" value="RNA POLYMERASE II SUBUNIT 5-MEDIATING PROTEIN NNX3"/>
    <property type="match status" value="1"/>
</dbReference>
<keyword evidence="2" id="KW-0539">Nucleus</keyword>
<organism evidence="5 6">
    <name type="scientific">Cherax quadricarinatus</name>
    <name type="common">Australian red claw crayfish</name>
    <dbReference type="NCBI Taxonomy" id="27406"/>
    <lineage>
        <taxon>Eukaryota</taxon>
        <taxon>Metazoa</taxon>
        <taxon>Ecdysozoa</taxon>
        <taxon>Arthropoda</taxon>
        <taxon>Crustacea</taxon>
        <taxon>Multicrustacea</taxon>
        <taxon>Malacostraca</taxon>
        <taxon>Eumalacostraca</taxon>
        <taxon>Eucarida</taxon>
        <taxon>Decapoda</taxon>
        <taxon>Pleocyemata</taxon>
        <taxon>Astacidea</taxon>
        <taxon>Parastacoidea</taxon>
        <taxon>Parastacidae</taxon>
        <taxon>Cherax</taxon>
    </lineage>
</organism>
<sequence length="151" mass="17021">MKKTLSPIPDEGNGASGSSGVEATVSLHTAKENLQNTFQTHQLHKEKLGSLEEEIAKLQKFRKDYEHLLKKLQTLPDKASHEVMVPFGSMAFMPGRLIHTNEILVLLGDNWFADRSAKQASDIVRRRLKVFQTATRRSKLRRVPGKSIAIF</sequence>
<dbReference type="GO" id="GO:0019212">
    <property type="term" value="F:phosphatase inhibitor activity"/>
    <property type="evidence" value="ECO:0007669"/>
    <property type="project" value="TreeGrafter"/>
</dbReference>
<evidence type="ECO:0000313" key="5">
    <source>
        <dbReference type="EMBL" id="KAK8722503.1"/>
    </source>
</evidence>
<evidence type="ECO:0000313" key="6">
    <source>
        <dbReference type="Proteomes" id="UP001445076"/>
    </source>
</evidence>
<dbReference type="InterPro" id="IPR009053">
    <property type="entry name" value="Prefoldin"/>
</dbReference>
<dbReference type="GO" id="GO:0003682">
    <property type="term" value="F:chromatin binding"/>
    <property type="evidence" value="ECO:0007669"/>
    <property type="project" value="TreeGrafter"/>
</dbReference>
<dbReference type="GO" id="GO:0003714">
    <property type="term" value="F:transcription corepressor activity"/>
    <property type="evidence" value="ECO:0007669"/>
    <property type="project" value="TreeGrafter"/>
</dbReference>
<reference evidence="5 6" key="1">
    <citation type="journal article" date="2024" name="BMC Genomics">
        <title>Genome assembly of redclaw crayfish (Cherax quadricarinatus) provides insights into its immune adaptation and hypoxia tolerance.</title>
        <authorList>
            <person name="Liu Z."/>
            <person name="Zheng J."/>
            <person name="Li H."/>
            <person name="Fang K."/>
            <person name="Wang S."/>
            <person name="He J."/>
            <person name="Zhou D."/>
            <person name="Weng S."/>
            <person name="Chi M."/>
            <person name="Gu Z."/>
            <person name="He J."/>
            <person name="Li F."/>
            <person name="Wang M."/>
        </authorList>
    </citation>
    <scope>NUCLEOTIDE SEQUENCE [LARGE SCALE GENOMIC DNA]</scope>
    <source>
        <strain evidence="5">ZL_2023a</strain>
    </source>
</reference>
<dbReference type="InterPro" id="IPR052255">
    <property type="entry name" value="RNA_pol_II_subunit5-mediator"/>
</dbReference>
<dbReference type="PANTHER" id="PTHR15111:SF0">
    <property type="entry name" value="UNCONVENTIONAL PREFOLDIN RPB5 INTERACTOR 1"/>
    <property type="match status" value="1"/>
</dbReference>
<comment type="subcellular location">
    <subcellularLocation>
        <location evidence="1">Nucleus</location>
    </subcellularLocation>
</comment>
<gene>
    <name evidence="5" type="ORF">OTU49_012246</name>
</gene>
<protein>
    <submittedName>
        <fullName evidence="5">Uncharacterized protein</fullName>
    </submittedName>
</protein>
<keyword evidence="6" id="KW-1185">Reference proteome</keyword>